<comment type="similarity">
    <text evidence="7">Belongs to the TonB-dependent receptor family.</text>
</comment>
<dbReference type="Gene3D" id="2.60.40.1120">
    <property type="entry name" value="Carboxypeptidase-like, regulatory domain"/>
    <property type="match status" value="1"/>
</dbReference>
<dbReference type="InterPro" id="IPR012910">
    <property type="entry name" value="Plug_dom"/>
</dbReference>
<dbReference type="InterPro" id="IPR039426">
    <property type="entry name" value="TonB-dep_rcpt-like"/>
</dbReference>
<dbReference type="Gene3D" id="2.170.130.10">
    <property type="entry name" value="TonB-dependent receptor, plug domain"/>
    <property type="match status" value="1"/>
</dbReference>
<evidence type="ECO:0000256" key="6">
    <source>
        <dbReference type="ARBA" id="ARBA00023237"/>
    </source>
</evidence>
<evidence type="ECO:0000256" key="7">
    <source>
        <dbReference type="PROSITE-ProRule" id="PRU01360"/>
    </source>
</evidence>
<organism evidence="10 11">
    <name type="scientific">Chitinophaga niabensis</name>
    <dbReference type="NCBI Taxonomy" id="536979"/>
    <lineage>
        <taxon>Bacteria</taxon>
        <taxon>Pseudomonadati</taxon>
        <taxon>Bacteroidota</taxon>
        <taxon>Chitinophagia</taxon>
        <taxon>Chitinophagales</taxon>
        <taxon>Chitinophagaceae</taxon>
        <taxon>Chitinophaga</taxon>
    </lineage>
</organism>
<evidence type="ECO:0000259" key="9">
    <source>
        <dbReference type="Pfam" id="PF07715"/>
    </source>
</evidence>
<keyword evidence="6 7" id="KW-0998">Cell outer membrane</keyword>
<evidence type="ECO:0000256" key="5">
    <source>
        <dbReference type="ARBA" id="ARBA00023136"/>
    </source>
</evidence>
<dbReference type="SUPFAM" id="SSF56935">
    <property type="entry name" value="Porins"/>
    <property type="match status" value="1"/>
</dbReference>
<dbReference type="AlphaFoldDB" id="A0A1N6DX18"/>
<dbReference type="InterPro" id="IPR018247">
    <property type="entry name" value="EF_Hand_1_Ca_BS"/>
</dbReference>
<dbReference type="InterPro" id="IPR036942">
    <property type="entry name" value="Beta-barrel_TonB_sf"/>
</dbReference>
<name>A0A1N6DX18_9BACT</name>
<feature type="domain" description="TonB-dependent receptor plug" evidence="9">
    <location>
        <begin position="115"/>
        <end position="222"/>
    </location>
</feature>
<dbReference type="RefSeq" id="WP_074238309.1">
    <property type="nucleotide sequence ID" value="NZ_FSRA01000001.1"/>
</dbReference>
<keyword evidence="2 7" id="KW-0813">Transport</keyword>
<sequence>MKKHFQLFWVFSFIFCHAAFSQGSVIKGKITGSNQSPLPNISVQVKGTGTGAITNPQGEFSLTAPADATLIISSIGFIKKEVPVSGRQFIAVTLEEDSKQLTDVVVIGYQSTARKNVTTAISSVSAKDIEPYTSGTVATAIQGKLAGVQVMAADGSVGSQPRILVRGLSSITGNTTPLVIVDGMEIGYNFMNTINPLDIANIDILKDASAASIYGARSGQGVILITTKRGKGTPQINFQATYGIATPPKIKIAGAQEYAATMNKIAVNSGTALPFPDVSTLKDNNYWDQTFGQGTKQSYNMSVTGGKEGLSVFGSMGYYSESSYAGDRGGQWKKATARLNVDWDLNKVVKLGFGLAPRYENYPFAPLNLTWPAFAMDPTVAPYRTEAEVRASLPALTGTFADFLTAFNPYYSMPGRSSFNGIISPEFNLRTNFDKREYFGGQFNTYLELKPLKGLVLKTALDATANFSQQNTYAPKYYFATNSYNAKTTVGTNTSYNSRLKITNTADYTLPLPADHAVNVLLGHSYDNYTTKGSNASRENIPFDTEPFRFINGGNLVTGGGGGYQPGAAPFGKMLSFFGSLRYNYKEKYYLSGAMRADASSLVNPLYRWGYFPSVSGAWVVSQEPFFESISQTLSYFKLRAGWGRSGGNLPGSVGEYMSYVTPVNYVDANGGPIYGYTPGTISNPELRWEIQEDYTVGFDATLFHDKLNVTVERYVKTPNNLSLTVRVDPVLGYPQGYISTQNVNIGKMTTKGWDIAVGYKDNITRKLSFGVNLTLSQFKSTINYLSTSDPIIGGEANEVISTFRSRTTVGHAPGVWWGYIVDGVFQTNEEAAAYVNKNGVRLQPQATAGDLKFRDYNGDGKLDNSDLSDIGSPYPKFSGGLTLTLNYSNFDFRTELYGVFGQQNFNNYRRNMVPGPNYNFLSGFQDQFWSGPGSTNSFPVLRKTDLNGNFTKMSTFFLEKGNFVRCNVMQLGYTVPPKLIKGIKNIRVYVSAQNLFTITNYSGLNPDVPWYSSISYNGLDNYQMLVPRTYLFGLNIGL</sequence>
<dbReference type="SUPFAM" id="SSF49464">
    <property type="entry name" value="Carboxypeptidase regulatory domain-like"/>
    <property type="match status" value="1"/>
</dbReference>
<dbReference type="OrthoDB" id="9768177at2"/>
<dbReference type="InterPro" id="IPR023997">
    <property type="entry name" value="TonB-dep_OMP_SusC/RagA_CS"/>
</dbReference>
<keyword evidence="8" id="KW-0732">Signal</keyword>
<dbReference type="InterPro" id="IPR023996">
    <property type="entry name" value="TonB-dep_OMP_SusC/RagA"/>
</dbReference>
<keyword evidence="5 7" id="KW-0472">Membrane</keyword>
<evidence type="ECO:0000256" key="1">
    <source>
        <dbReference type="ARBA" id="ARBA00004571"/>
    </source>
</evidence>
<dbReference type="InterPro" id="IPR037066">
    <property type="entry name" value="Plug_dom_sf"/>
</dbReference>
<keyword evidence="11" id="KW-1185">Reference proteome</keyword>
<reference evidence="10 11" key="1">
    <citation type="submission" date="2016-11" db="EMBL/GenBank/DDBJ databases">
        <authorList>
            <person name="Jaros S."/>
            <person name="Januszkiewicz K."/>
            <person name="Wedrychowicz H."/>
        </authorList>
    </citation>
    <scope>NUCLEOTIDE SEQUENCE [LARGE SCALE GENOMIC DNA]</scope>
    <source>
        <strain evidence="10 11">DSM 24787</strain>
    </source>
</reference>
<gene>
    <name evidence="10" type="ORF">SAMN04488055_1141</name>
</gene>
<evidence type="ECO:0000313" key="10">
    <source>
        <dbReference type="EMBL" id="SIN75267.1"/>
    </source>
</evidence>
<protein>
    <submittedName>
        <fullName evidence="10">TonB-linked outer membrane protein, SusC/RagA family</fullName>
    </submittedName>
</protein>
<keyword evidence="4 7" id="KW-0812">Transmembrane</keyword>
<dbReference type="PROSITE" id="PS00018">
    <property type="entry name" value="EF_HAND_1"/>
    <property type="match status" value="1"/>
</dbReference>
<dbReference type="Gene3D" id="2.40.170.20">
    <property type="entry name" value="TonB-dependent receptor, beta-barrel domain"/>
    <property type="match status" value="1"/>
</dbReference>
<feature type="signal peptide" evidence="8">
    <location>
        <begin position="1"/>
        <end position="18"/>
    </location>
</feature>
<evidence type="ECO:0000256" key="4">
    <source>
        <dbReference type="ARBA" id="ARBA00022692"/>
    </source>
</evidence>
<keyword evidence="3 7" id="KW-1134">Transmembrane beta strand</keyword>
<dbReference type="NCBIfam" id="TIGR04057">
    <property type="entry name" value="SusC_RagA_signa"/>
    <property type="match status" value="1"/>
</dbReference>
<dbReference type="EMBL" id="FSRA01000001">
    <property type="protein sequence ID" value="SIN75267.1"/>
    <property type="molecule type" value="Genomic_DNA"/>
</dbReference>
<dbReference type="Pfam" id="PF07715">
    <property type="entry name" value="Plug"/>
    <property type="match status" value="1"/>
</dbReference>
<dbReference type="Proteomes" id="UP000185003">
    <property type="component" value="Unassembled WGS sequence"/>
</dbReference>
<dbReference type="NCBIfam" id="TIGR04056">
    <property type="entry name" value="OMP_RagA_SusC"/>
    <property type="match status" value="1"/>
</dbReference>
<dbReference type="PROSITE" id="PS52016">
    <property type="entry name" value="TONB_DEPENDENT_REC_3"/>
    <property type="match status" value="1"/>
</dbReference>
<evidence type="ECO:0000256" key="3">
    <source>
        <dbReference type="ARBA" id="ARBA00022452"/>
    </source>
</evidence>
<dbReference type="InterPro" id="IPR008969">
    <property type="entry name" value="CarboxyPept-like_regulatory"/>
</dbReference>
<accession>A0A1N6DX18</accession>
<proteinExistence type="inferred from homology"/>
<dbReference type="STRING" id="536979.SAMN04488055_1141"/>
<dbReference type="GO" id="GO:0009279">
    <property type="term" value="C:cell outer membrane"/>
    <property type="evidence" value="ECO:0007669"/>
    <property type="project" value="UniProtKB-SubCell"/>
</dbReference>
<comment type="subcellular location">
    <subcellularLocation>
        <location evidence="1 7">Cell outer membrane</location>
        <topology evidence="1 7">Multi-pass membrane protein</topology>
    </subcellularLocation>
</comment>
<evidence type="ECO:0000313" key="11">
    <source>
        <dbReference type="Proteomes" id="UP000185003"/>
    </source>
</evidence>
<dbReference type="Pfam" id="PF13715">
    <property type="entry name" value="CarbopepD_reg_2"/>
    <property type="match status" value="1"/>
</dbReference>
<feature type="chain" id="PRO_5012997860" evidence="8">
    <location>
        <begin position="19"/>
        <end position="1039"/>
    </location>
</feature>
<evidence type="ECO:0000256" key="2">
    <source>
        <dbReference type="ARBA" id="ARBA00022448"/>
    </source>
</evidence>
<evidence type="ECO:0000256" key="8">
    <source>
        <dbReference type="SAM" id="SignalP"/>
    </source>
</evidence>